<dbReference type="AlphaFoldDB" id="A0A150G7B5"/>
<evidence type="ECO:0000313" key="2">
    <source>
        <dbReference type="EMBL" id="KXZ45711.1"/>
    </source>
</evidence>
<name>A0A150G7B5_GONPE</name>
<gene>
    <name evidence="2" type="ORF">GPECTOR_51g697</name>
</gene>
<proteinExistence type="predicted"/>
<dbReference type="OrthoDB" id="540290at2759"/>
<keyword evidence="3" id="KW-1185">Reference proteome</keyword>
<dbReference type="EMBL" id="LSYV01000052">
    <property type="protein sequence ID" value="KXZ45711.1"/>
    <property type="molecule type" value="Genomic_DNA"/>
</dbReference>
<dbReference type="Proteomes" id="UP000075714">
    <property type="component" value="Unassembled WGS sequence"/>
</dbReference>
<evidence type="ECO:0000313" key="3">
    <source>
        <dbReference type="Proteomes" id="UP000075714"/>
    </source>
</evidence>
<accession>A0A150G7B5</accession>
<comment type="caution">
    <text evidence="2">The sequence shown here is derived from an EMBL/GenBank/DDBJ whole genome shotgun (WGS) entry which is preliminary data.</text>
</comment>
<evidence type="ECO:0000256" key="1">
    <source>
        <dbReference type="SAM" id="MobiDB-lite"/>
    </source>
</evidence>
<organism evidence="2 3">
    <name type="scientific">Gonium pectorale</name>
    <name type="common">Green alga</name>
    <dbReference type="NCBI Taxonomy" id="33097"/>
    <lineage>
        <taxon>Eukaryota</taxon>
        <taxon>Viridiplantae</taxon>
        <taxon>Chlorophyta</taxon>
        <taxon>core chlorophytes</taxon>
        <taxon>Chlorophyceae</taxon>
        <taxon>CS clade</taxon>
        <taxon>Chlamydomonadales</taxon>
        <taxon>Volvocaceae</taxon>
        <taxon>Gonium</taxon>
    </lineage>
</organism>
<protein>
    <submittedName>
        <fullName evidence="2">Uncharacterized protein</fullName>
    </submittedName>
</protein>
<reference evidence="3" key="1">
    <citation type="journal article" date="2016" name="Nat. Commun.">
        <title>The Gonium pectorale genome demonstrates co-option of cell cycle regulation during the evolution of multicellularity.</title>
        <authorList>
            <person name="Hanschen E.R."/>
            <person name="Marriage T.N."/>
            <person name="Ferris P.J."/>
            <person name="Hamaji T."/>
            <person name="Toyoda A."/>
            <person name="Fujiyama A."/>
            <person name="Neme R."/>
            <person name="Noguchi H."/>
            <person name="Minakuchi Y."/>
            <person name="Suzuki M."/>
            <person name="Kawai-Toyooka H."/>
            <person name="Smith D.R."/>
            <person name="Sparks H."/>
            <person name="Anderson J."/>
            <person name="Bakaric R."/>
            <person name="Luria V."/>
            <person name="Karger A."/>
            <person name="Kirschner M.W."/>
            <person name="Durand P.M."/>
            <person name="Michod R.E."/>
            <person name="Nozaki H."/>
            <person name="Olson B.J."/>
        </authorList>
    </citation>
    <scope>NUCLEOTIDE SEQUENCE [LARGE SCALE GENOMIC DNA]</scope>
    <source>
        <strain evidence="3">NIES-2863</strain>
    </source>
</reference>
<sequence length="349" mass="37162">MTTLYPPGYVVLAESHPAGSPLPASVLSRITSVTASMSELVHKVAMICPLNVKRLLATNMEVHAMVPVPDQHWARVLAVLTLSEQQRKDLLGARERFLAKFETVVQERTALVSALSQQAIPRYRVYADICSSSLAAHEAGDRLRANLQREHNINMEFVVFVFRGVLDLLQIAKAAVHSYPYYPDVLAMSNVLHAQTAGGGGGATGGSSTPQPSVSGGAPPASQAQQQQQQQQQQLMSALQQQQQQQLQQMQQQQHQQQQMQQQMQLQQLSPQAQQQMQQQQQMQFGGSGGILAGTASGGMCTPATASPGMYGMGSGGGGMMGMGGGAYGGGMYGGGGTPSMMDSGMMDG</sequence>
<feature type="compositionally biased region" description="Low complexity" evidence="1">
    <location>
        <begin position="206"/>
        <end position="232"/>
    </location>
</feature>
<feature type="region of interest" description="Disordered" evidence="1">
    <location>
        <begin position="198"/>
        <end position="232"/>
    </location>
</feature>